<accession>W8Z105</accession>
<proteinExistence type="predicted"/>
<dbReference type="AlphaFoldDB" id="W8Z105"/>
<feature type="transmembrane region" description="Helical" evidence="1">
    <location>
        <begin position="30"/>
        <end position="49"/>
    </location>
</feature>
<gene>
    <name evidence="2" type="ORF">BTDB27_002762</name>
</gene>
<sequence length="62" mass="6813">MKNNRKVTYLIVFVFLFMSAAKAFGNLYVAAFGVAFGLSVGLAFVTAMIGDFIRKRKEEGDA</sequence>
<protein>
    <submittedName>
        <fullName evidence="2">Uncharacterized protein</fullName>
    </submittedName>
</protein>
<dbReference type="Proteomes" id="UP000030682">
    <property type="component" value="Unassembled WGS sequence"/>
</dbReference>
<keyword evidence="1" id="KW-0472">Membrane</keyword>
<evidence type="ECO:0000313" key="2">
    <source>
        <dbReference type="EMBL" id="CDN36420.1"/>
    </source>
</evidence>
<organism evidence="2">
    <name type="scientific">Bacillus thuringiensis DB27</name>
    <dbReference type="NCBI Taxonomy" id="1431339"/>
    <lineage>
        <taxon>Bacteria</taxon>
        <taxon>Bacillati</taxon>
        <taxon>Bacillota</taxon>
        <taxon>Bacilli</taxon>
        <taxon>Bacillales</taxon>
        <taxon>Bacillaceae</taxon>
        <taxon>Bacillus</taxon>
        <taxon>Bacillus cereus group</taxon>
    </lineage>
</organism>
<dbReference type="RefSeq" id="WP_030026084.1">
    <property type="nucleotide sequence ID" value="NZ_HG810017.1"/>
</dbReference>
<feature type="transmembrane region" description="Helical" evidence="1">
    <location>
        <begin position="7"/>
        <end position="24"/>
    </location>
</feature>
<keyword evidence="1" id="KW-0812">Transmembrane</keyword>
<name>W8Z105_BACTU</name>
<evidence type="ECO:0000256" key="1">
    <source>
        <dbReference type="SAM" id="Phobius"/>
    </source>
</evidence>
<dbReference type="HOGENOM" id="CLU_205704_1_0_9"/>
<keyword evidence="1" id="KW-1133">Transmembrane helix</keyword>
<dbReference type="EMBL" id="HG810017">
    <property type="protein sequence ID" value="CDN36420.1"/>
    <property type="molecule type" value="Genomic_DNA"/>
</dbReference>
<reference evidence="2" key="1">
    <citation type="submission" date="2014-01" db="EMBL/GenBank/DDBJ databases">
        <title>Draft genome sequence of highly nematicidal Bacillus thuringiensis DB27.</title>
        <authorList>
            <person name="Iatsenko I."/>
            <person name="Pickard D."/>
            <person name="Corton C."/>
            <person name="Dougan G."/>
            <person name="Sommer R.J."/>
        </authorList>
    </citation>
    <scope>NUCLEOTIDE SEQUENCE [LARGE SCALE GENOMIC DNA]</scope>
    <source>
        <strain evidence="2">DB27</strain>
    </source>
</reference>
<reference evidence="2" key="2">
    <citation type="submission" date="2014-01" db="EMBL/GenBank/DDBJ databases">
        <authorList>
            <person name="Aslett M."/>
        </authorList>
    </citation>
    <scope>NUCLEOTIDE SEQUENCE [LARGE SCALE GENOMIC DNA]</scope>
    <source>
        <strain evidence="2">DB27</strain>
    </source>
</reference>